<dbReference type="AlphaFoldDB" id="A0A3N2PVD6"/>
<organism evidence="1 2">
    <name type="scientific">Sodiomyces alkalinus (strain CBS 110278 / VKM F-3762 / F11)</name>
    <name type="common">Alkaliphilic filamentous fungus</name>
    <dbReference type="NCBI Taxonomy" id="1314773"/>
    <lineage>
        <taxon>Eukaryota</taxon>
        <taxon>Fungi</taxon>
        <taxon>Dikarya</taxon>
        <taxon>Ascomycota</taxon>
        <taxon>Pezizomycotina</taxon>
        <taxon>Sordariomycetes</taxon>
        <taxon>Hypocreomycetidae</taxon>
        <taxon>Glomerellales</taxon>
        <taxon>Plectosphaerellaceae</taxon>
        <taxon>Sodiomyces</taxon>
    </lineage>
</organism>
<protein>
    <recommendedName>
        <fullName evidence="3">F-box domain-containing protein</fullName>
    </recommendedName>
</protein>
<name>A0A3N2PVD6_SODAK</name>
<dbReference type="EMBL" id="ML119055">
    <property type="protein sequence ID" value="ROT38450.1"/>
    <property type="molecule type" value="Genomic_DNA"/>
</dbReference>
<proteinExistence type="predicted"/>
<dbReference type="RefSeq" id="XP_028466256.1">
    <property type="nucleotide sequence ID" value="XM_028611863.1"/>
</dbReference>
<dbReference type="GeneID" id="39580341"/>
<evidence type="ECO:0000313" key="2">
    <source>
        <dbReference type="Proteomes" id="UP000272025"/>
    </source>
</evidence>
<keyword evidence="2" id="KW-1185">Reference proteome</keyword>
<dbReference type="STRING" id="1314773.A0A3N2PVD6"/>
<evidence type="ECO:0008006" key="3">
    <source>
        <dbReference type="Google" id="ProtNLM"/>
    </source>
</evidence>
<dbReference type="OrthoDB" id="2687876at2759"/>
<accession>A0A3N2PVD6</accession>
<gene>
    <name evidence="1" type="ORF">SODALDRAFT_333027</name>
</gene>
<sequence>MTSQPTVSEELLSKLTCTLELDLHGMIRDIPPALPSAIRRDSACSSLGSLDILPAELLLLTCNLLDFQSLSRVSRDSVKGKEVVEALPAYRDVIDHAPEVLTALGKTQLLRYHSAPLLRQTLRSGTCASCSDFGGFLFLPTCERVCFECLHQNRAFRMTTLATAKQCFGLTYSQLKRIPILHSIPGTYSVRFQVSRRRVYRLVSVKQAKRLGVEVHGSVEDLAKLVPARRTVKMTTRQFWVFRRFHEAPREPPGCDLSRHMVEDDFGGVASLRFPYLTEAGGADYGRLCRGCRLTYDHYRQGELPTTVLSELAPPGVDPHRPLIAAVSRLRSREGFSDHIGHCYGARRLLAKWGEVRKYHGGYCVLDIYEQVVNRKSGEAAGQNAPQDRLPLSYEVLRCFHTVDVNVEDRPALRPLLSVRNQHYRTASLSCLLGQLSGQPLKLPPGFILFIRLGMLETNHFDRLTDKYTRPGIYCADQGAMCSQDYIIYRCGCVNKGAFRQCDVNTTLNPTCSAMAWDELTMSYATTAPSTW</sequence>
<reference evidence="1 2" key="1">
    <citation type="journal article" date="2018" name="Mol. Ecol.">
        <title>The obligate alkalophilic soda-lake fungus Sodiomyces alkalinus has shifted to a protein diet.</title>
        <authorList>
            <person name="Grum-Grzhimaylo A.A."/>
            <person name="Falkoski D.L."/>
            <person name="van den Heuvel J."/>
            <person name="Valero-Jimenez C.A."/>
            <person name="Min B."/>
            <person name="Choi I.G."/>
            <person name="Lipzen A."/>
            <person name="Daum C.G."/>
            <person name="Aanen D.K."/>
            <person name="Tsang A."/>
            <person name="Henrissat B."/>
            <person name="Bilanenko E.N."/>
            <person name="de Vries R.P."/>
            <person name="van Kan J.A.L."/>
            <person name="Grigoriev I.V."/>
            <person name="Debets A.J.M."/>
        </authorList>
    </citation>
    <scope>NUCLEOTIDE SEQUENCE [LARGE SCALE GENOMIC DNA]</scope>
    <source>
        <strain evidence="1 2">F11</strain>
    </source>
</reference>
<dbReference type="Proteomes" id="UP000272025">
    <property type="component" value="Unassembled WGS sequence"/>
</dbReference>
<evidence type="ECO:0000313" key="1">
    <source>
        <dbReference type="EMBL" id="ROT38450.1"/>
    </source>
</evidence>